<protein>
    <submittedName>
        <fullName evidence="4">Tripartite motif-containing protein 2-like</fullName>
    </submittedName>
</protein>
<accession>A0ABM0M2U3</accession>
<organism evidence="3 4">
    <name type="scientific">Saccoglossus kowalevskii</name>
    <name type="common">Acorn worm</name>
    <dbReference type="NCBI Taxonomy" id="10224"/>
    <lineage>
        <taxon>Eukaryota</taxon>
        <taxon>Metazoa</taxon>
        <taxon>Hemichordata</taxon>
        <taxon>Enteropneusta</taxon>
        <taxon>Harrimaniidae</taxon>
        <taxon>Saccoglossus</taxon>
    </lineage>
</organism>
<feature type="repeat" description="NHL" evidence="2">
    <location>
        <begin position="208"/>
        <end position="249"/>
    </location>
</feature>
<dbReference type="RefSeq" id="XP_006814334.1">
    <property type="nucleotide sequence ID" value="XM_006814271.1"/>
</dbReference>
<evidence type="ECO:0000256" key="1">
    <source>
        <dbReference type="ARBA" id="ARBA00022737"/>
    </source>
</evidence>
<reference evidence="4" key="1">
    <citation type="submission" date="2025-08" db="UniProtKB">
        <authorList>
            <consortium name="RefSeq"/>
        </authorList>
    </citation>
    <scope>IDENTIFICATION</scope>
    <source>
        <tissue evidence="4">Testes</tissue>
    </source>
</reference>
<dbReference type="CDD" id="cd05819">
    <property type="entry name" value="NHL"/>
    <property type="match status" value="1"/>
</dbReference>
<evidence type="ECO:0000256" key="2">
    <source>
        <dbReference type="PROSITE-ProRule" id="PRU00504"/>
    </source>
</evidence>
<gene>
    <name evidence="4" type="primary">LOC102807902</name>
</gene>
<dbReference type="PANTHER" id="PTHR24104:SF25">
    <property type="entry name" value="PROTEIN LIN-41"/>
    <property type="match status" value="1"/>
</dbReference>
<name>A0ABM0M2U3_SACKO</name>
<dbReference type="Gene3D" id="2.120.10.30">
    <property type="entry name" value="TolB, C-terminal domain"/>
    <property type="match status" value="2"/>
</dbReference>
<dbReference type="PANTHER" id="PTHR24104">
    <property type="entry name" value="E3 UBIQUITIN-PROTEIN LIGASE NHLRC1-RELATED"/>
    <property type="match status" value="1"/>
</dbReference>
<dbReference type="InterPro" id="IPR050952">
    <property type="entry name" value="TRIM-NHL_E3_ligases"/>
</dbReference>
<feature type="repeat" description="NHL" evidence="2">
    <location>
        <begin position="161"/>
        <end position="204"/>
    </location>
</feature>
<dbReference type="GeneID" id="102807902"/>
<dbReference type="Proteomes" id="UP000694865">
    <property type="component" value="Unplaced"/>
</dbReference>
<evidence type="ECO:0000313" key="4">
    <source>
        <dbReference type="RefSeq" id="XP_006814334.1"/>
    </source>
</evidence>
<keyword evidence="3" id="KW-1185">Reference proteome</keyword>
<proteinExistence type="predicted"/>
<keyword evidence="1" id="KW-0677">Repeat</keyword>
<sequence>MASPISVVKGSSSANCHNPLGECNNNTDKCQSTFQLVESFGRSRLSNPHGVTLSYNGDIVVADRGNHSVQFFTWSCYYMTCVHMVDGGPTDICAMRYQRFCVTDANNGVVRIITQDGRLVRKIGEGILIRPIGIATLSDNIFVVDSDNHCVLNFSKLGRVIKKIGSYGNGDAQFCHPSFIAVNGKGELIVSDSGNSRVIVVSQNGECIFSIDGKSGEDVQFRNPRGVAVDFHDNIYVASDHRVLMFSPRGRFLCLVVDDASLEAPTGLEVTKRNPCEIVVSDSSNNCIRVYTGYCQKDQY</sequence>
<dbReference type="PROSITE" id="PS51125">
    <property type="entry name" value="NHL"/>
    <property type="match status" value="3"/>
</dbReference>
<dbReference type="InterPro" id="IPR001258">
    <property type="entry name" value="NHL_repeat"/>
</dbReference>
<dbReference type="InterPro" id="IPR011042">
    <property type="entry name" value="6-blade_b-propeller_TolB-like"/>
</dbReference>
<evidence type="ECO:0000313" key="3">
    <source>
        <dbReference type="Proteomes" id="UP000694865"/>
    </source>
</evidence>
<dbReference type="Pfam" id="PF01436">
    <property type="entry name" value="NHL"/>
    <property type="match status" value="2"/>
</dbReference>
<feature type="repeat" description="NHL" evidence="2">
    <location>
        <begin position="39"/>
        <end position="75"/>
    </location>
</feature>
<dbReference type="SUPFAM" id="SSF101898">
    <property type="entry name" value="NHL repeat"/>
    <property type="match status" value="1"/>
</dbReference>